<dbReference type="RefSeq" id="XP_005844553.1">
    <property type="nucleotide sequence ID" value="XM_005844491.1"/>
</dbReference>
<dbReference type="PANTHER" id="PTHR46708">
    <property type="entry name" value="TENASCIN"/>
    <property type="match status" value="1"/>
</dbReference>
<accession>E1ZNP5</accession>
<gene>
    <name evidence="4" type="ORF">CHLNCDRAFT_138760</name>
</gene>
<evidence type="ECO:0000313" key="4">
    <source>
        <dbReference type="EMBL" id="EFN52451.1"/>
    </source>
</evidence>
<keyword evidence="5" id="KW-1185">Reference proteome</keyword>
<evidence type="ECO:0000259" key="3">
    <source>
        <dbReference type="PROSITE" id="PS50853"/>
    </source>
</evidence>
<dbReference type="InterPro" id="IPR013783">
    <property type="entry name" value="Ig-like_fold"/>
</dbReference>
<dbReference type="OrthoDB" id="519031at2759"/>
<sequence length="898" mass="94001">MLQPIAAAGAAALQGTATGPRAALFFSLTLLGIKSKQDFNAGMKVSYKNTLMRMAPGSTIIPVAIEPDDTGQSIHTVALFPGSVAAGTVAAQQLAAKLRAGGLNAYFDQRKFRRVHAEVVADPYLADSTGDTIPSLPGSRPVAMITVKWYDLAPDQVTAQKRKAYVAAIQKLVPAALQKLAMDTLMSNAAPTALAKALNTMRTRPASFGQMASDDGYAVRWVPDSSFVSPCDVHTTLTLAGINVYAPSCTRQLVTAYLAALKTKLPSDVVTSVVSAMHVSSGCRVVTSSAYPGSQQGAAMDLAGRKVPSNYPLNGTVFGAGSKTPAFFAEGAAATGQQRGMVTARHLLLDAAAYEYKLQPVNCAPGKSCPTLTFTFATADAYFSGLSPGTTYNVTVEGISNTGQRTAGQNTLQFTTPASVHLESAQATSSTTATATATTQPAGAFPQYMYSLRKLGCITCKSLNFPSSTATVNLHGLEPGATYNVTVEGISKTGQRTPGDNMLQLTMPAGLRLTQAKATGYTTGAATARALPSDAFTKFVFTVTKARCTVPPCPTLAFTSRAPSNQLTGLEPGTKYNVTVLGVTKTGQRTKGANMMQLTTYMFTVKKALCPGCPKLEFNSSTRMGTFTGLAPNTAYAVTVAGVDWSGRRTQGSNSLQFKTPTKSAPPPPPTPTLKLTSARATTPTTAIATASPQPPGAFVKYNVTVAGMDKSGRKTQGINMLQFKTLDAHPHRLVWPSLVQFIFTVKKAACPSCPALHFTSNTTLGVFSGLTPNTTYQVTVVGMDKTGRRTPGSNALHFKTPAGAFLRAPPSPPPVAPKSLMLISAHATSPTSGTATAQPQPAGAFVKYIFTLQEVACPSCEPLAFSSTTSVGIFTGLKPNTKVSMCRVTAVDSGRQT</sequence>
<keyword evidence="1" id="KW-0677">Repeat</keyword>
<feature type="region of interest" description="Disordered" evidence="2">
    <location>
        <begin position="649"/>
        <end position="677"/>
    </location>
</feature>
<dbReference type="KEGG" id="cvr:CHLNCDRAFT_138760"/>
<dbReference type="InterPro" id="IPR036116">
    <property type="entry name" value="FN3_sf"/>
</dbReference>
<evidence type="ECO:0000256" key="1">
    <source>
        <dbReference type="ARBA" id="ARBA00022737"/>
    </source>
</evidence>
<name>E1ZNP5_CHLVA</name>
<dbReference type="PROSITE" id="PS50853">
    <property type="entry name" value="FN3"/>
    <property type="match status" value="1"/>
</dbReference>
<dbReference type="InterPro" id="IPR003961">
    <property type="entry name" value="FN3_dom"/>
</dbReference>
<evidence type="ECO:0000256" key="2">
    <source>
        <dbReference type="SAM" id="MobiDB-lite"/>
    </source>
</evidence>
<organism evidence="5">
    <name type="scientific">Chlorella variabilis</name>
    <name type="common">Green alga</name>
    <dbReference type="NCBI Taxonomy" id="554065"/>
    <lineage>
        <taxon>Eukaryota</taxon>
        <taxon>Viridiplantae</taxon>
        <taxon>Chlorophyta</taxon>
        <taxon>core chlorophytes</taxon>
        <taxon>Trebouxiophyceae</taxon>
        <taxon>Chlorellales</taxon>
        <taxon>Chlorellaceae</taxon>
        <taxon>Chlorella clade</taxon>
        <taxon>Chlorella</taxon>
    </lineage>
</organism>
<dbReference type="GeneID" id="17351895"/>
<dbReference type="SUPFAM" id="SSF49265">
    <property type="entry name" value="Fibronectin type III"/>
    <property type="match status" value="2"/>
</dbReference>
<dbReference type="EMBL" id="GL433856">
    <property type="protein sequence ID" value="EFN52451.1"/>
    <property type="molecule type" value="Genomic_DNA"/>
</dbReference>
<dbReference type="Proteomes" id="UP000008141">
    <property type="component" value="Unassembled WGS sequence"/>
</dbReference>
<feature type="compositionally biased region" description="Polar residues" evidence="2">
    <location>
        <begin position="649"/>
        <end position="659"/>
    </location>
</feature>
<feature type="domain" description="Fibronectin type-III" evidence="3">
    <location>
        <begin position="416"/>
        <end position="509"/>
    </location>
</feature>
<dbReference type="InterPro" id="IPR050991">
    <property type="entry name" value="ECM_Regulatory_Proteins"/>
</dbReference>
<proteinExistence type="predicted"/>
<dbReference type="PANTHER" id="PTHR46708:SF2">
    <property type="entry name" value="FIBRONECTIN TYPE-III DOMAIN-CONTAINING PROTEIN"/>
    <property type="match status" value="1"/>
</dbReference>
<dbReference type="InParanoid" id="E1ZNP5"/>
<reference evidence="4 5" key="1">
    <citation type="journal article" date="2010" name="Plant Cell">
        <title>The Chlorella variabilis NC64A genome reveals adaptation to photosymbiosis, coevolution with viruses, and cryptic sex.</title>
        <authorList>
            <person name="Blanc G."/>
            <person name="Duncan G."/>
            <person name="Agarkova I."/>
            <person name="Borodovsky M."/>
            <person name="Gurnon J."/>
            <person name="Kuo A."/>
            <person name="Lindquist E."/>
            <person name="Lucas S."/>
            <person name="Pangilinan J."/>
            <person name="Polle J."/>
            <person name="Salamov A."/>
            <person name="Terry A."/>
            <person name="Yamada T."/>
            <person name="Dunigan D.D."/>
            <person name="Grigoriev I.V."/>
            <person name="Claverie J.M."/>
            <person name="Van Etten J.L."/>
        </authorList>
    </citation>
    <scope>NUCLEOTIDE SEQUENCE [LARGE SCALE GENOMIC DNA]</scope>
    <source>
        <strain evidence="4 5">NC64A</strain>
    </source>
</reference>
<dbReference type="Gene3D" id="2.60.40.10">
    <property type="entry name" value="Immunoglobulins"/>
    <property type="match status" value="2"/>
</dbReference>
<dbReference type="AlphaFoldDB" id="E1ZNP5"/>
<evidence type="ECO:0000313" key="5">
    <source>
        <dbReference type="Proteomes" id="UP000008141"/>
    </source>
</evidence>
<dbReference type="SMART" id="SM00060">
    <property type="entry name" value="FN3"/>
    <property type="match status" value="4"/>
</dbReference>
<protein>
    <recommendedName>
        <fullName evidence="3">Fibronectin type-III domain-containing protein</fullName>
    </recommendedName>
</protein>